<reference evidence="3 4" key="1">
    <citation type="submission" date="2018-11" db="EMBL/GenBank/DDBJ databases">
        <title>The first complete genome of Serratia liquefaciens isolated from metalophyte plant revel distinctness adaptive mechanisms in an extreme habitat.</title>
        <authorList>
            <person name="Caneschi W.L."/>
            <person name="Sanchez A.B."/>
            <person name="Felestrino E.B."/>
            <person name="Assis R.A.B."/>
            <person name="Lemes C.G.C."/>
            <person name="Cordeiro I.F."/>
            <person name="Fonseca N.P."/>
            <person name="Villa M."/>
            <person name="Vieira I.T."/>
            <person name="Moraes L.A."/>
            <person name="Kamino L.H.Y."/>
            <person name="do Carmo F."/>
            <person name="Garcia C.M."/>
            <person name="Almeida N.F."/>
            <person name="Silva R.S."/>
            <person name="Ferro J.A."/>
            <person name="Ferro M.I.T."/>
            <person name="Varani A.M."/>
            <person name="Ferreira R.M."/>
            <person name="dos Santos V.L."/>
            <person name="Silva U.C."/>
            <person name="Setubal J.C."/>
            <person name="Moreira L.M."/>
        </authorList>
    </citation>
    <scope>NUCLEOTIDE SEQUENCE [LARGE SCALE GENOMIC DNA]</scope>
    <source>
        <strain evidence="3 4">FG3</strain>
    </source>
</reference>
<proteinExistence type="predicted"/>
<dbReference type="Pfam" id="PF23961">
    <property type="entry name" value="Phage_tail_terminator_9"/>
    <property type="match status" value="1"/>
</dbReference>
<dbReference type="Proteomes" id="UP000317572">
    <property type="component" value="Chromosome"/>
</dbReference>
<dbReference type="InterPro" id="IPR057087">
    <property type="entry name" value="Gp12-like"/>
</dbReference>
<gene>
    <name evidence="3" type="ORF">EGO53_05745</name>
</gene>
<evidence type="ECO:0000259" key="2">
    <source>
        <dbReference type="Pfam" id="PF23961"/>
    </source>
</evidence>
<name>A0A515CT14_SERLI</name>
<evidence type="ECO:0000313" key="3">
    <source>
        <dbReference type="EMBL" id="QDL31312.1"/>
    </source>
</evidence>
<accession>A0A515CT14</accession>
<dbReference type="RefSeq" id="WP_142814897.1">
    <property type="nucleotide sequence ID" value="NZ_CP033893.1"/>
</dbReference>
<feature type="region of interest" description="Disordered" evidence="1">
    <location>
        <begin position="1"/>
        <end position="23"/>
    </location>
</feature>
<dbReference type="EMBL" id="CP033893">
    <property type="protein sequence ID" value="QDL31312.1"/>
    <property type="molecule type" value="Genomic_DNA"/>
</dbReference>
<protein>
    <recommendedName>
        <fullName evidence="2">Phage neck terminator protein gp12-like domain-containing protein</fullName>
    </recommendedName>
</protein>
<feature type="domain" description="Phage neck terminator protein gp12-like" evidence="2">
    <location>
        <begin position="29"/>
        <end position="185"/>
    </location>
</feature>
<evidence type="ECO:0000256" key="1">
    <source>
        <dbReference type="SAM" id="MobiDB-lite"/>
    </source>
</evidence>
<dbReference type="AlphaFoldDB" id="A0A515CT14"/>
<evidence type="ECO:0000313" key="4">
    <source>
        <dbReference type="Proteomes" id="UP000317572"/>
    </source>
</evidence>
<organism evidence="3 4">
    <name type="scientific">Serratia liquefaciens</name>
    <dbReference type="NCBI Taxonomy" id="614"/>
    <lineage>
        <taxon>Bacteria</taxon>
        <taxon>Pseudomonadati</taxon>
        <taxon>Pseudomonadota</taxon>
        <taxon>Gammaproteobacteria</taxon>
        <taxon>Enterobacterales</taxon>
        <taxon>Yersiniaceae</taxon>
        <taxon>Serratia</taxon>
    </lineage>
</organism>
<sequence>MEGYPLSNNTSTQSGYLTPTASNQLDDEALERSLSDWVMGVTGLPDGHVRPRWTPIQPPLMPVEVNWCAFGIAGFQADANPAFTNTTDEGSELWRHEVVECMASFYGPGSQRLVTIFRDGLTLTQNNDELKAIGLSLGSIGDIIPFPELINNQWVRRYDIAVRLRRKVIREYGIKSLVEASVQFFGE</sequence>